<dbReference type="InterPro" id="IPR014848">
    <property type="entry name" value="Rgp1"/>
</dbReference>
<feature type="compositionally biased region" description="Basic and acidic residues" evidence="1">
    <location>
        <begin position="274"/>
        <end position="283"/>
    </location>
</feature>
<reference evidence="2 3" key="1">
    <citation type="submission" date="2021-02" db="EMBL/GenBank/DDBJ databases">
        <title>Genome assembly of Pseudopithomyces chartarum.</title>
        <authorList>
            <person name="Jauregui R."/>
            <person name="Singh J."/>
            <person name="Voisey C."/>
        </authorList>
    </citation>
    <scope>NUCLEOTIDE SEQUENCE [LARGE SCALE GENOMIC DNA]</scope>
    <source>
        <strain evidence="2 3">AGR01</strain>
    </source>
</reference>
<sequence>MTSNIRVFVQWKNSTVFAGEDIECTITFKNTATPEGRDKSPLRKGNGFAPGGERQRKLPPVHSSTRPSVSRNSSFTSLGPSQQQRGHRPALSVQTGSSIGDRNRSPHAHAGAFNNGSATPKHKYGHGKSLSIISLGTDVATDASHERTASAARRPIRGHGRSASLQVVPGRPSPFPVTSPGHRSGSHYSPRIGGSPPTIHEPFHDPSLPSRPARRTSGAATAPNTPALRSGTRKPSGSFSQSFKFPASPLPTDSSPERPVHNEELPSAGAQSPAKRDTPHEPPAEPPAKPNIENLSPIARILSGSSMNGTSRSSGEFYSVTSNNSTETLASEYVAPQTARLLPRVFHQRRASQLAPPNQKTQPESLMMGYAQVMGSFTLDGSLINQAPFEEVKRKGVVGGQGGGGVVGVERTKRESGLFGALGWSNIGESIGGLLGSSEPSSIREMRGMANTKTVPLITTPQSILFVDLQLAPGESRSYRYSFTLPRGLPPTHKGRSMKVVYHLTIGTQRPGSARDQQVKQVEIPFRVFGSVNSRGEILGHDLMSPYIILRDQARTSNVDVNETNGSPQKKPATTTTQDTANLSDFLEYVDNLLDRPRQNSSMGLLSPTETIPGRTSSIPDDPPTMKEAIDLAILRSNLTGATNQSANRFEIARSGRRVAVIMLARPAYRLGETMSAVIDFTNADIPCYSLHISLESSEKVDPAIALRSNASIYRVTRKVHASFSENALFAQRLSFSPTIPPSATPEFITSGVSLEWKIRVEFITPRLTHEDGEQAYWDDLLEEVENGDRGIILAASERLPSESFEVQVPVRVYGAVSGVGETGEEEGMPV</sequence>
<feature type="compositionally biased region" description="Basic and acidic residues" evidence="1">
    <location>
        <begin position="255"/>
        <end position="264"/>
    </location>
</feature>
<accession>A0AAN6M4U3</accession>
<feature type="compositionally biased region" description="Low complexity" evidence="1">
    <location>
        <begin position="63"/>
        <end position="74"/>
    </location>
</feature>
<dbReference type="AlphaFoldDB" id="A0AAN6M4U3"/>
<evidence type="ECO:0000313" key="2">
    <source>
        <dbReference type="EMBL" id="KAK3215250.1"/>
    </source>
</evidence>
<dbReference type="EMBL" id="WVTA01000003">
    <property type="protein sequence ID" value="KAK3215250.1"/>
    <property type="molecule type" value="Genomic_DNA"/>
</dbReference>
<name>A0AAN6M4U3_9PLEO</name>
<dbReference type="PANTHER" id="PTHR12507">
    <property type="entry name" value="REDUCED GROWTH PHENOTYPE 1 RGP1, YEAST -RELATED"/>
    <property type="match status" value="1"/>
</dbReference>
<dbReference type="Proteomes" id="UP001280581">
    <property type="component" value="Unassembled WGS sequence"/>
</dbReference>
<proteinExistence type="predicted"/>
<dbReference type="InterPro" id="IPR014752">
    <property type="entry name" value="Arrestin-like_C"/>
</dbReference>
<feature type="compositionally biased region" description="Polar residues" evidence="1">
    <location>
        <begin position="599"/>
        <end position="619"/>
    </location>
</feature>
<dbReference type="Gene3D" id="2.60.40.640">
    <property type="match status" value="1"/>
</dbReference>
<evidence type="ECO:0000313" key="3">
    <source>
        <dbReference type="Proteomes" id="UP001280581"/>
    </source>
</evidence>
<evidence type="ECO:0008006" key="4">
    <source>
        <dbReference type="Google" id="ProtNLM"/>
    </source>
</evidence>
<feature type="region of interest" description="Disordered" evidence="1">
    <location>
        <begin position="144"/>
        <end position="294"/>
    </location>
</feature>
<organism evidence="2 3">
    <name type="scientific">Pseudopithomyces chartarum</name>
    <dbReference type="NCBI Taxonomy" id="1892770"/>
    <lineage>
        <taxon>Eukaryota</taxon>
        <taxon>Fungi</taxon>
        <taxon>Dikarya</taxon>
        <taxon>Ascomycota</taxon>
        <taxon>Pezizomycotina</taxon>
        <taxon>Dothideomycetes</taxon>
        <taxon>Pleosporomycetidae</taxon>
        <taxon>Pleosporales</taxon>
        <taxon>Massarineae</taxon>
        <taxon>Didymosphaeriaceae</taxon>
        <taxon>Pseudopithomyces</taxon>
    </lineage>
</organism>
<feature type="compositionally biased region" description="Polar residues" evidence="1">
    <location>
        <begin position="75"/>
        <end position="84"/>
    </location>
</feature>
<comment type="caution">
    <text evidence="2">The sequence shown here is derived from an EMBL/GenBank/DDBJ whole genome shotgun (WGS) entry which is preliminary data.</text>
</comment>
<evidence type="ECO:0000256" key="1">
    <source>
        <dbReference type="SAM" id="MobiDB-lite"/>
    </source>
</evidence>
<dbReference type="Pfam" id="PF08737">
    <property type="entry name" value="Rgp1"/>
    <property type="match status" value="1"/>
</dbReference>
<keyword evidence="3" id="KW-1185">Reference proteome</keyword>
<gene>
    <name evidence="2" type="ORF">GRF29_19g2668734</name>
</gene>
<feature type="region of interest" description="Disordered" evidence="1">
    <location>
        <begin position="31"/>
        <end position="125"/>
    </location>
</feature>
<feature type="region of interest" description="Disordered" evidence="1">
    <location>
        <begin position="598"/>
        <end position="623"/>
    </location>
</feature>
<protein>
    <recommendedName>
        <fullName evidence="4">Rgp1-domain-containing protein</fullName>
    </recommendedName>
</protein>
<feature type="compositionally biased region" description="Polar residues" evidence="1">
    <location>
        <begin position="233"/>
        <end position="243"/>
    </location>
</feature>